<organism evidence="3 4">
    <name type="scientific">Meridianimarinicoccus roseus</name>
    <dbReference type="NCBI Taxonomy" id="2072018"/>
    <lineage>
        <taxon>Bacteria</taxon>
        <taxon>Pseudomonadati</taxon>
        <taxon>Pseudomonadota</taxon>
        <taxon>Alphaproteobacteria</taxon>
        <taxon>Rhodobacterales</taxon>
        <taxon>Paracoccaceae</taxon>
        <taxon>Meridianimarinicoccus</taxon>
    </lineage>
</organism>
<sequence>MNRRRKEQSPNSGRLRLVSDRSGSADAQPKLPPPRIVPVAAQREIAFPPLGLRQIFGGDALPANMSLFHVVIPPRSGAAPPHRHDNEDEVCHVLDGTVHFLLGERVEAAGPGDTVLLPRGEWHANWNEGDVPVRCLVLLSQHTRYEHFFDAAARWARSDSSGDAAARMRLLAETAAEYGVKVDLARLPVRAAPFFGLA</sequence>
<name>A0A2V2L9N0_9RHOB</name>
<dbReference type="InterPro" id="IPR053146">
    <property type="entry name" value="QDO-like"/>
</dbReference>
<comment type="caution">
    <text evidence="3">The sequence shown here is derived from an EMBL/GenBank/DDBJ whole genome shotgun (WGS) entry which is preliminary data.</text>
</comment>
<dbReference type="InterPro" id="IPR014710">
    <property type="entry name" value="RmlC-like_jellyroll"/>
</dbReference>
<dbReference type="SUPFAM" id="SSF51182">
    <property type="entry name" value="RmlC-like cupins"/>
    <property type="match status" value="1"/>
</dbReference>
<keyword evidence="4" id="KW-1185">Reference proteome</keyword>
<dbReference type="PANTHER" id="PTHR36440:SF1">
    <property type="entry name" value="PUTATIVE (AFU_ORTHOLOGUE AFUA_8G07350)-RELATED"/>
    <property type="match status" value="1"/>
</dbReference>
<dbReference type="Pfam" id="PF07883">
    <property type="entry name" value="Cupin_2"/>
    <property type="match status" value="1"/>
</dbReference>
<dbReference type="InterPro" id="IPR011051">
    <property type="entry name" value="RmlC_Cupin_sf"/>
</dbReference>
<evidence type="ECO:0000256" key="1">
    <source>
        <dbReference type="SAM" id="MobiDB-lite"/>
    </source>
</evidence>
<gene>
    <name evidence="3" type="ORF">DKT77_12870</name>
</gene>
<dbReference type="AlphaFoldDB" id="A0A2V2L9N0"/>
<protein>
    <recommendedName>
        <fullName evidence="2">Cupin type-2 domain-containing protein</fullName>
    </recommendedName>
</protein>
<dbReference type="EMBL" id="QGKU01000039">
    <property type="protein sequence ID" value="PWR02158.1"/>
    <property type="molecule type" value="Genomic_DNA"/>
</dbReference>
<reference evidence="3 4" key="1">
    <citation type="submission" date="2018-05" db="EMBL/GenBank/DDBJ databases">
        <title>Rhodobacteraceae gen. nov., sp. nov. isolated from sea water.</title>
        <authorList>
            <person name="Ren Y."/>
        </authorList>
    </citation>
    <scope>NUCLEOTIDE SEQUENCE [LARGE SCALE GENOMIC DNA]</scope>
    <source>
        <strain evidence="3 4">TG-679</strain>
    </source>
</reference>
<evidence type="ECO:0000259" key="2">
    <source>
        <dbReference type="Pfam" id="PF07883"/>
    </source>
</evidence>
<dbReference type="PANTHER" id="PTHR36440">
    <property type="entry name" value="PUTATIVE (AFU_ORTHOLOGUE AFUA_8G07350)-RELATED"/>
    <property type="match status" value="1"/>
</dbReference>
<dbReference type="RefSeq" id="WP_109812111.1">
    <property type="nucleotide sequence ID" value="NZ_QGKU01000039.1"/>
</dbReference>
<evidence type="ECO:0000313" key="4">
    <source>
        <dbReference type="Proteomes" id="UP000245680"/>
    </source>
</evidence>
<dbReference type="Gene3D" id="2.60.120.10">
    <property type="entry name" value="Jelly Rolls"/>
    <property type="match status" value="1"/>
</dbReference>
<dbReference type="Proteomes" id="UP000245680">
    <property type="component" value="Unassembled WGS sequence"/>
</dbReference>
<dbReference type="InterPro" id="IPR013096">
    <property type="entry name" value="Cupin_2"/>
</dbReference>
<proteinExistence type="predicted"/>
<evidence type="ECO:0000313" key="3">
    <source>
        <dbReference type="EMBL" id="PWR02158.1"/>
    </source>
</evidence>
<dbReference type="OrthoDB" id="9798709at2"/>
<feature type="region of interest" description="Disordered" evidence="1">
    <location>
        <begin position="1"/>
        <end position="35"/>
    </location>
</feature>
<accession>A0A2V2L9N0</accession>
<feature type="domain" description="Cupin type-2" evidence="2">
    <location>
        <begin position="69"/>
        <end position="137"/>
    </location>
</feature>